<reference evidence="8" key="2">
    <citation type="submission" date="2008-08" db="EMBL/GenBank/DDBJ databases">
        <authorList>
            <consortium name="Diatom Consortium"/>
            <person name="Grigoriev I."/>
            <person name="Grimwood J."/>
            <person name="Kuo A."/>
            <person name="Otillar R.P."/>
            <person name="Salamov A."/>
            <person name="Detter J.C."/>
            <person name="Lindquist E."/>
            <person name="Shapiro H."/>
            <person name="Lucas S."/>
            <person name="Glavina del Rio T."/>
            <person name="Pitluck S."/>
            <person name="Rokhsar D."/>
            <person name="Bowler C."/>
        </authorList>
    </citation>
    <scope>GENOME REANNOTATION</scope>
    <source>
        <strain evidence="8">CCAP 1055/1</strain>
    </source>
</reference>
<sequence>ALFAVYDGHGQGGEMVSQFALHEVQHRLEKHDAFPQNLKKAMEETFLAVDRALTQETLIEPLFSGTTACVAVLCGKVLTLANVGDSRAVMARRRCEHTKSSSAIDAWDTLDLTMDQNPDLPEEHRRIVAAGGFVSPPPGPGLSARVWLDPACSQIGLAMARSLGDHAVGSVGVVADPVVTTHELDALDDFMIVASDGVWEFLKSEDAVRIVGQHLAGGNGATKACRALIEAAAAKWHEEEGEYRDDITAIVV</sequence>
<dbReference type="Proteomes" id="UP000000759">
    <property type="component" value="Chromosome 14"/>
</dbReference>
<dbReference type="Pfam" id="PF00481">
    <property type="entry name" value="PP2C"/>
    <property type="match status" value="1"/>
</dbReference>
<gene>
    <name evidence="7" type="ORF">PHATRDRAFT_3834</name>
</gene>
<keyword evidence="4 5" id="KW-0904">Protein phosphatase</keyword>
<feature type="domain" description="PPM-type phosphatase" evidence="6">
    <location>
        <begin position="1"/>
        <end position="252"/>
    </location>
</feature>
<dbReference type="GO" id="GO:0004722">
    <property type="term" value="F:protein serine/threonine phosphatase activity"/>
    <property type="evidence" value="ECO:0007669"/>
    <property type="project" value="InterPro"/>
</dbReference>
<evidence type="ECO:0000313" key="7">
    <source>
        <dbReference type="EMBL" id="EEC46593.1"/>
    </source>
</evidence>
<evidence type="ECO:0000313" key="8">
    <source>
        <dbReference type="Proteomes" id="UP000000759"/>
    </source>
</evidence>
<dbReference type="OrthoDB" id="10264738at2759"/>
<feature type="non-terminal residue" evidence="7">
    <location>
        <position position="1"/>
    </location>
</feature>
<dbReference type="RefSeq" id="XP_002182053.1">
    <property type="nucleotide sequence ID" value="XM_002182017.1"/>
</dbReference>
<comment type="subcellular location">
    <subcellularLocation>
        <location evidence="1">Membrane</location>
        <topology evidence="1">Peripheral membrane protein</topology>
    </subcellularLocation>
</comment>
<dbReference type="InParanoid" id="B7G4C9"/>
<evidence type="ECO:0000256" key="5">
    <source>
        <dbReference type="RuleBase" id="RU003465"/>
    </source>
</evidence>
<dbReference type="Gene3D" id="3.60.40.10">
    <property type="entry name" value="PPM-type phosphatase domain"/>
    <property type="match status" value="1"/>
</dbReference>
<name>B7G4C9_PHATC</name>
<dbReference type="HOGENOM" id="CLU_472900_0_0_1"/>
<dbReference type="PROSITE" id="PS01032">
    <property type="entry name" value="PPM_1"/>
    <property type="match status" value="1"/>
</dbReference>
<keyword evidence="3 5" id="KW-0378">Hydrolase</keyword>
<comment type="similarity">
    <text evidence="5">Belongs to the PP2C family.</text>
</comment>
<dbReference type="InterPro" id="IPR001932">
    <property type="entry name" value="PPM-type_phosphatase-like_dom"/>
</dbReference>
<keyword evidence="8" id="KW-1185">Reference proteome</keyword>
<dbReference type="STRING" id="556484.B7G4C9"/>
<dbReference type="CDD" id="cd00143">
    <property type="entry name" value="PP2Cc"/>
    <property type="match status" value="1"/>
</dbReference>
<keyword evidence="2" id="KW-0479">Metal-binding</keyword>
<dbReference type="GO" id="GO:0046872">
    <property type="term" value="F:metal ion binding"/>
    <property type="evidence" value="ECO:0007669"/>
    <property type="project" value="UniProtKB-KW"/>
</dbReference>
<feature type="non-terminal residue" evidence="7">
    <location>
        <position position="252"/>
    </location>
</feature>
<dbReference type="GeneID" id="7202834"/>
<dbReference type="InterPro" id="IPR036457">
    <property type="entry name" value="PPM-type-like_dom_sf"/>
</dbReference>
<dbReference type="InterPro" id="IPR015655">
    <property type="entry name" value="PP2C"/>
</dbReference>
<evidence type="ECO:0000256" key="2">
    <source>
        <dbReference type="ARBA" id="ARBA00022723"/>
    </source>
</evidence>
<evidence type="ECO:0000256" key="4">
    <source>
        <dbReference type="ARBA" id="ARBA00022912"/>
    </source>
</evidence>
<reference evidence="7 8" key="1">
    <citation type="journal article" date="2008" name="Nature">
        <title>The Phaeodactylum genome reveals the evolutionary history of diatom genomes.</title>
        <authorList>
            <person name="Bowler C."/>
            <person name="Allen A.E."/>
            <person name="Badger J.H."/>
            <person name="Grimwood J."/>
            <person name="Jabbari K."/>
            <person name="Kuo A."/>
            <person name="Maheswari U."/>
            <person name="Martens C."/>
            <person name="Maumus F."/>
            <person name="Otillar R.P."/>
            <person name="Rayko E."/>
            <person name="Salamov A."/>
            <person name="Vandepoele K."/>
            <person name="Beszteri B."/>
            <person name="Gruber A."/>
            <person name="Heijde M."/>
            <person name="Katinka M."/>
            <person name="Mock T."/>
            <person name="Valentin K."/>
            <person name="Verret F."/>
            <person name="Berges J.A."/>
            <person name="Brownlee C."/>
            <person name="Cadoret J.P."/>
            <person name="Chiovitti A."/>
            <person name="Choi C.J."/>
            <person name="Coesel S."/>
            <person name="De Martino A."/>
            <person name="Detter J.C."/>
            <person name="Durkin C."/>
            <person name="Falciatore A."/>
            <person name="Fournet J."/>
            <person name="Haruta M."/>
            <person name="Huysman M.J."/>
            <person name="Jenkins B.D."/>
            <person name="Jiroutova K."/>
            <person name="Jorgensen R.E."/>
            <person name="Joubert Y."/>
            <person name="Kaplan A."/>
            <person name="Kroger N."/>
            <person name="Kroth P.G."/>
            <person name="La Roche J."/>
            <person name="Lindquist E."/>
            <person name="Lommer M."/>
            <person name="Martin-Jezequel V."/>
            <person name="Lopez P.J."/>
            <person name="Lucas S."/>
            <person name="Mangogna M."/>
            <person name="McGinnis K."/>
            <person name="Medlin L.K."/>
            <person name="Montsant A."/>
            <person name="Oudot-Le Secq M.P."/>
            <person name="Napoli C."/>
            <person name="Obornik M."/>
            <person name="Parker M.S."/>
            <person name="Petit J.L."/>
            <person name="Porcel B.M."/>
            <person name="Poulsen N."/>
            <person name="Robison M."/>
            <person name="Rychlewski L."/>
            <person name="Rynearson T.A."/>
            <person name="Schmutz J."/>
            <person name="Shapiro H."/>
            <person name="Siaut M."/>
            <person name="Stanley M."/>
            <person name="Sussman M.R."/>
            <person name="Taylor A.R."/>
            <person name="Vardi A."/>
            <person name="von Dassow P."/>
            <person name="Vyverman W."/>
            <person name="Willis A."/>
            <person name="Wyrwicz L.S."/>
            <person name="Rokhsar D.S."/>
            <person name="Weissenbach J."/>
            <person name="Armbrust E.V."/>
            <person name="Green B.R."/>
            <person name="Van de Peer Y."/>
            <person name="Grigoriev I.V."/>
        </authorList>
    </citation>
    <scope>NUCLEOTIDE SEQUENCE [LARGE SCALE GENOMIC DNA]</scope>
    <source>
        <strain evidence="7 8">CCAP 1055/1</strain>
    </source>
</reference>
<dbReference type="InterPro" id="IPR000222">
    <property type="entry name" value="PP2C_BS"/>
</dbReference>
<accession>B7G4C9</accession>
<dbReference type="PaxDb" id="2850-Phatr3834"/>
<dbReference type="PROSITE" id="PS51746">
    <property type="entry name" value="PPM_2"/>
    <property type="match status" value="1"/>
</dbReference>
<evidence type="ECO:0000256" key="3">
    <source>
        <dbReference type="ARBA" id="ARBA00022801"/>
    </source>
</evidence>
<evidence type="ECO:0000259" key="6">
    <source>
        <dbReference type="PROSITE" id="PS51746"/>
    </source>
</evidence>
<dbReference type="EMBL" id="CM000616">
    <property type="protein sequence ID" value="EEC46593.1"/>
    <property type="molecule type" value="Genomic_DNA"/>
</dbReference>
<evidence type="ECO:0000256" key="1">
    <source>
        <dbReference type="ARBA" id="ARBA00004170"/>
    </source>
</evidence>
<proteinExistence type="inferred from homology"/>
<dbReference type="GO" id="GO:0016020">
    <property type="term" value="C:membrane"/>
    <property type="evidence" value="ECO:0007669"/>
    <property type="project" value="UniProtKB-SubCell"/>
</dbReference>
<protein>
    <recommendedName>
        <fullName evidence="6">PPM-type phosphatase domain-containing protein</fullName>
    </recommendedName>
</protein>
<dbReference type="eggNOG" id="KOG0698">
    <property type="taxonomic scope" value="Eukaryota"/>
</dbReference>
<dbReference type="KEGG" id="pti:PHATRDRAFT_3834"/>
<dbReference type="SMART" id="SM00332">
    <property type="entry name" value="PP2Cc"/>
    <property type="match status" value="1"/>
</dbReference>
<organism evidence="7 8">
    <name type="scientific">Phaeodactylum tricornutum (strain CCAP 1055/1)</name>
    <dbReference type="NCBI Taxonomy" id="556484"/>
    <lineage>
        <taxon>Eukaryota</taxon>
        <taxon>Sar</taxon>
        <taxon>Stramenopiles</taxon>
        <taxon>Ochrophyta</taxon>
        <taxon>Bacillariophyta</taxon>
        <taxon>Bacillariophyceae</taxon>
        <taxon>Bacillariophycidae</taxon>
        <taxon>Naviculales</taxon>
        <taxon>Phaeodactylaceae</taxon>
        <taxon>Phaeodactylum</taxon>
    </lineage>
</organism>
<dbReference type="AlphaFoldDB" id="B7G4C9"/>
<dbReference type="PANTHER" id="PTHR47992">
    <property type="entry name" value="PROTEIN PHOSPHATASE"/>
    <property type="match status" value="1"/>
</dbReference>
<dbReference type="SUPFAM" id="SSF81606">
    <property type="entry name" value="PP2C-like"/>
    <property type="match status" value="1"/>
</dbReference>